<feature type="non-terminal residue" evidence="4">
    <location>
        <position position="59"/>
    </location>
</feature>
<accession>A0A367M4K8</accession>
<dbReference type="Gene3D" id="3.40.50.2300">
    <property type="match status" value="1"/>
</dbReference>
<proteinExistence type="predicted"/>
<gene>
    <name evidence="4" type="ORF">DT376_24800</name>
</gene>
<dbReference type="PANTHER" id="PTHR44591:SF21">
    <property type="entry name" value="TWO-COMPONENT RESPONSE REGULATOR"/>
    <property type="match status" value="1"/>
</dbReference>
<dbReference type="InterPro" id="IPR001789">
    <property type="entry name" value="Sig_transdc_resp-reg_receiver"/>
</dbReference>
<sequence>MAAKVLLVEDDRALREALSDTLLLGGHEFVAVDSAEAALPVLAREAFSLVISDVNMPGM</sequence>
<dbReference type="GO" id="GO:0000160">
    <property type="term" value="P:phosphorelay signal transduction system"/>
    <property type="evidence" value="ECO:0007669"/>
    <property type="project" value="InterPro"/>
</dbReference>
<dbReference type="InterPro" id="IPR050595">
    <property type="entry name" value="Bact_response_regulator"/>
</dbReference>
<keyword evidence="1 2" id="KW-0597">Phosphoprotein</keyword>
<evidence type="ECO:0000313" key="4">
    <source>
        <dbReference type="EMBL" id="RCI72242.1"/>
    </source>
</evidence>
<organism evidence="4 5">
    <name type="scientific">Pseudomonas aeruginosa</name>
    <dbReference type="NCBI Taxonomy" id="287"/>
    <lineage>
        <taxon>Bacteria</taxon>
        <taxon>Pseudomonadati</taxon>
        <taxon>Pseudomonadota</taxon>
        <taxon>Gammaproteobacteria</taxon>
        <taxon>Pseudomonadales</taxon>
        <taxon>Pseudomonadaceae</taxon>
        <taxon>Pseudomonas</taxon>
    </lineage>
</organism>
<reference evidence="4 5" key="1">
    <citation type="submission" date="2018-07" db="EMBL/GenBank/DDBJ databases">
        <title>Mechanisms of high-level aminoglycoside resistance among Gram-negative pathogens in Brazil.</title>
        <authorList>
            <person name="Ballaben A.S."/>
            <person name="Darini A.L.C."/>
            <person name="Doi Y."/>
        </authorList>
    </citation>
    <scope>NUCLEOTIDE SEQUENCE [LARGE SCALE GENOMIC DNA]</scope>
    <source>
        <strain evidence="4 5">B2-305</strain>
    </source>
</reference>
<evidence type="ECO:0000313" key="5">
    <source>
        <dbReference type="Proteomes" id="UP000253594"/>
    </source>
</evidence>
<feature type="domain" description="Response regulatory" evidence="3">
    <location>
        <begin position="4"/>
        <end position="59"/>
    </location>
</feature>
<dbReference type="PANTHER" id="PTHR44591">
    <property type="entry name" value="STRESS RESPONSE REGULATOR PROTEIN 1"/>
    <property type="match status" value="1"/>
</dbReference>
<evidence type="ECO:0000256" key="2">
    <source>
        <dbReference type="PROSITE-ProRule" id="PRU00169"/>
    </source>
</evidence>
<dbReference type="Proteomes" id="UP000253594">
    <property type="component" value="Unassembled WGS sequence"/>
</dbReference>
<name>A0A367M4K8_PSEAI</name>
<dbReference type="EMBL" id="QORE01001030">
    <property type="protein sequence ID" value="RCI72242.1"/>
    <property type="molecule type" value="Genomic_DNA"/>
</dbReference>
<dbReference type="PROSITE" id="PS50110">
    <property type="entry name" value="RESPONSE_REGULATORY"/>
    <property type="match status" value="1"/>
</dbReference>
<dbReference type="InterPro" id="IPR011006">
    <property type="entry name" value="CheY-like_superfamily"/>
</dbReference>
<dbReference type="SUPFAM" id="SSF52172">
    <property type="entry name" value="CheY-like"/>
    <property type="match status" value="1"/>
</dbReference>
<protein>
    <submittedName>
        <fullName evidence="4">Response regulator</fullName>
    </submittedName>
</protein>
<evidence type="ECO:0000256" key="1">
    <source>
        <dbReference type="ARBA" id="ARBA00022553"/>
    </source>
</evidence>
<feature type="modified residue" description="4-aspartylphosphate" evidence="2">
    <location>
        <position position="53"/>
    </location>
</feature>
<comment type="caution">
    <text evidence="4">The sequence shown here is derived from an EMBL/GenBank/DDBJ whole genome shotgun (WGS) entry which is preliminary data.</text>
</comment>
<dbReference type="Pfam" id="PF00072">
    <property type="entry name" value="Response_reg"/>
    <property type="match status" value="1"/>
</dbReference>
<evidence type="ECO:0000259" key="3">
    <source>
        <dbReference type="PROSITE" id="PS50110"/>
    </source>
</evidence>
<dbReference type="AlphaFoldDB" id="A0A367M4K8"/>